<dbReference type="InterPro" id="IPR012340">
    <property type="entry name" value="NA-bd_OB-fold"/>
</dbReference>
<dbReference type="EMBL" id="VUJU01004920">
    <property type="protein sequence ID" value="KAF0752838.1"/>
    <property type="molecule type" value="Genomic_DNA"/>
</dbReference>
<feature type="domain" description="Replication protein A OB" evidence="2">
    <location>
        <begin position="144"/>
        <end position="240"/>
    </location>
</feature>
<accession>A0A6G0YBT1</accession>
<dbReference type="GO" id="GO:0003677">
    <property type="term" value="F:DNA binding"/>
    <property type="evidence" value="ECO:0007669"/>
    <property type="project" value="UniProtKB-KW"/>
</dbReference>
<organism evidence="3 4">
    <name type="scientific">Aphis craccivora</name>
    <name type="common">Cowpea aphid</name>
    <dbReference type="NCBI Taxonomy" id="307492"/>
    <lineage>
        <taxon>Eukaryota</taxon>
        <taxon>Metazoa</taxon>
        <taxon>Ecdysozoa</taxon>
        <taxon>Arthropoda</taxon>
        <taxon>Hexapoda</taxon>
        <taxon>Insecta</taxon>
        <taxon>Pterygota</taxon>
        <taxon>Neoptera</taxon>
        <taxon>Paraneoptera</taxon>
        <taxon>Hemiptera</taxon>
        <taxon>Sternorrhyncha</taxon>
        <taxon>Aphidomorpha</taxon>
        <taxon>Aphidoidea</taxon>
        <taxon>Aphididae</taxon>
        <taxon>Aphidini</taxon>
        <taxon>Aphis</taxon>
        <taxon>Aphis</taxon>
    </lineage>
</organism>
<evidence type="ECO:0000256" key="1">
    <source>
        <dbReference type="ARBA" id="ARBA00023125"/>
    </source>
</evidence>
<dbReference type="Proteomes" id="UP000478052">
    <property type="component" value="Unassembled WGS sequence"/>
</dbReference>
<evidence type="ECO:0000259" key="2">
    <source>
        <dbReference type="Pfam" id="PF16900"/>
    </source>
</evidence>
<dbReference type="CDD" id="cd04475">
    <property type="entry name" value="RPA1_DBD_B"/>
    <property type="match status" value="2"/>
</dbReference>
<feature type="domain" description="Replication protein A OB" evidence="2">
    <location>
        <begin position="42"/>
        <end position="140"/>
    </location>
</feature>
<dbReference type="Gene3D" id="2.40.50.140">
    <property type="entry name" value="Nucleic acid-binding proteins"/>
    <property type="match status" value="2"/>
</dbReference>
<dbReference type="Pfam" id="PF16900">
    <property type="entry name" value="REPA_OB_2"/>
    <property type="match status" value="2"/>
</dbReference>
<sequence>MCGIQEVYYVKNGVIRKKNSIFNKLNHDFEILLTEKSEIQILNNLSKINKDTMIDIIGVINNMGSIKISMSNAGMQLKRKEIEIVDDTYSKISLMLWNSNQIDNFDGDRNYIIVLKNIKVSDNYGIKSLNLQFTTKILINPNLDEVKIKMKNTTIDIIALINDLKEPTKISASNGETYKKQEIILIDEGLKTIVLNLWNENINNFEGKKNDIITISNVKIGEFKNQKTLALTNATQIIINPDVPEANRRV</sequence>
<keyword evidence="1 3" id="KW-0238">DNA-binding</keyword>
<dbReference type="AlphaFoldDB" id="A0A6G0YBT1"/>
<dbReference type="InterPro" id="IPR031657">
    <property type="entry name" value="REPA_OB_2"/>
</dbReference>
<evidence type="ECO:0000313" key="4">
    <source>
        <dbReference type="Proteomes" id="UP000478052"/>
    </source>
</evidence>
<proteinExistence type="predicted"/>
<comment type="caution">
    <text evidence="3">The sequence shown here is derived from an EMBL/GenBank/DDBJ whole genome shotgun (WGS) entry which is preliminary data.</text>
</comment>
<evidence type="ECO:0000313" key="3">
    <source>
        <dbReference type="EMBL" id="KAF0752838.1"/>
    </source>
</evidence>
<reference evidence="3 4" key="1">
    <citation type="submission" date="2019-08" db="EMBL/GenBank/DDBJ databases">
        <title>Whole genome of Aphis craccivora.</title>
        <authorList>
            <person name="Voronova N.V."/>
            <person name="Shulinski R.S."/>
            <person name="Bandarenka Y.V."/>
            <person name="Zhorov D.G."/>
            <person name="Warner D."/>
        </authorList>
    </citation>
    <scope>NUCLEOTIDE SEQUENCE [LARGE SCALE GENOMIC DNA]</scope>
    <source>
        <strain evidence="3">180601</strain>
        <tissue evidence="3">Whole Body</tissue>
    </source>
</reference>
<gene>
    <name evidence="3" type="ORF">FWK35_00020918</name>
</gene>
<keyword evidence="4" id="KW-1185">Reference proteome</keyword>
<dbReference type="OrthoDB" id="7862263at2759"/>
<name>A0A6G0YBT1_APHCR</name>
<dbReference type="SUPFAM" id="SSF50249">
    <property type="entry name" value="Nucleic acid-binding proteins"/>
    <property type="match status" value="2"/>
</dbReference>
<feature type="non-terminal residue" evidence="3">
    <location>
        <position position="250"/>
    </location>
</feature>
<protein>
    <submittedName>
        <fullName evidence="3">Replication protein A 70 kDa DNA-binding subunit B-like</fullName>
    </submittedName>
</protein>